<organism evidence="2 3">
    <name type="scientific">Rhizoctonia solani</name>
    <dbReference type="NCBI Taxonomy" id="456999"/>
    <lineage>
        <taxon>Eukaryota</taxon>
        <taxon>Fungi</taxon>
        <taxon>Dikarya</taxon>
        <taxon>Basidiomycota</taxon>
        <taxon>Agaricomycotina</taxon>
        <taxon>Agaricomycetes</taxon>
        <taxon>Cantharellales</taxon>
        <taxon>Ceratobasidiaceae</taxon>
        <taxon>Rhizoctonia</taxon>
    </lineage>
</organism>
<gene>
    <name evidence="2" type="ORF">RSOLAG22IIIB_08056</name>
</gene>
<evidence type="ECO:0000256" key="1">
    <source>
        <dbReference type="SAM" id="MobiDB-lite"/>
    </source>
</evidence>
<feature type="region of interest" description="Disordered" evidence="1">
    <location>
        <begin position="519"/>
        <end position="552"/>
    </location>
</feature>
<feature type="compositionally biased region" description="Low complexity" evidence="1">
    <location>
        <begin position="238"/>
        <end position="253"/>
    </location>
</feature>
<feature type="region of interest" description="Disordered" evidence="1">
    <location>
        <begin position="238"/>
        <end position="267"/>
    </location>
</feature>
<dbReference type="Proteomes" id="UP000044841">
    <property type="component" value="Unassembled WGS sequence"/>
</dbReference>
<protein>
    <submittedName>
        <fullName evidence="2">Uncharacterized protein</fullName>
    </submittedName>
</protein>
<dbReference type="AlphaFoldDB" id="A0A0K6FR20"/>
<reference evidence="2 3" key="1">
    <citation type="submission" date="2015-07" db="EMBL/GenBank/DDBJ databases">
        <authorList>
            <person name="Noorani M."/>
        </authorList>
    </citation>
    <scope>NUCLEOTIDE SEQUENCE [LARGE SCALE GENOMIC DNA]</scope>
    <source>
        <strain evidence="2">BBA 69670</strain>
    </source>
</reference>
<feature type="region of interest" description="Disordered" evidence="1">
    <location>
        <begin position="475"/>
        <end position="503"/>
    </location>
</feature>
<dbReference type="EMBL" id="CYGV01000513">
    <property type="protein sequence ID" value="CUA68686.1"/>
    <property type="molecule type" value="Genomic_DNA"/>
</dbReference>
<feature type="region of interest" description="Disordered" evidence="1">
    <location>
        <begin position="289"/>
        <end position="314"/>
    </location>
</feature>
<keyword evidence="3" id="KW-1185">Reference proteome</keyword>
<name>A0A0K6FR20_9AGAM</name>
<accession>A0A0K6FR20</accession>
<feature type="compositionally biased region" description="Basic and acidic residues" evidence="1">
    <location>
        <begin position="302"/>
        <end position="314"/>
    </location>
</feature>
<feature type="region of interest" description="Disordered" evidence="1">
    <location>
        <begin position="83"/>
        <end position="102"/>
    </location>
</feature>
<evidence type="ECO:0000313" key="3">
    <source>
        <dbReference type="Proteomes" id="UP000044841"/>
    </source>
</evidence>
<evidence type="ECO:0000313" key="2">
    <source>
        <dbReference type="EMBL" id="CUA68686.1"/>
    </source>
</evidence>
<sequence>MNSNTLSVNAVTAHPAFPPVAQRDTNPGVEPYSTNASYPVESASIPPSSYYDELFNKFVQIPNEDEHGVSMLATSDVDGVSTVNHENTHGKQLPTGTRSADDPALVASGEPNLARILNPSSTVPRAEIERLDFIPYSEPAFKTIPGWESADVTFNGFAATLGSNGSTPPQDHQSSDICIQPPARPALPSTLPLAHISATTPIVTNPVQTTRSHALTGTLSAATAPPSHPATVQANLPAKAGTSAASGASTSGSRFPKKGKKLPSNSAFISTPLRQSWTPEGEILPVIGKRTTHEPGPISKAYPREAHTTTKDRPTCVGACNPNWSATNTRQGVPGPVEASSSAQLTVSSQANAIYSGNHPHLNPAAPAQQSQSYPQRLDHRVYSTAQTTPTTQVLSRVQAGFIVESGGPTAALTGRSIPAPPTFPSAPALHIQLHIPTPTYPACWSGASGFDRPTAPIGLNLRAASPTRAPNHRAFQARETAKPVQPASPGYSSKDQPGTHRVVPGRAVGELYIVEMQGSSTSDVSIPGGKRRAPRGADDSSRDKRARHGGN</sequence>
<proteinExistence type="predicted"/>